<proteinExistence type="predicted"/>
<sequence length="370" mass="41631">MANLDLKDTTRLSANGSSRIPSPAIFGLTAFENSIEKHIEFDLAGVPHPSITQSYLDRLANHVQFESILKYVALPKLSIEPEKPSMQRKNNSTNMKRASRGLNDMVRIFNWLRTKHVRKIVKVIVIDDDQPAHSAAAIKEALQGFDVEVWDWKKLDICSSVICDSSKCIREISLYSTGNNAVLMGWASAEGFTNTKHFPMLERLKLYIREGLEDEGTRSQYTNAFKERLNVHRQIEVGIFPDNNDVSYASEFQSPESGIQADDPWMKAMLEFAVFLRSIPEARRSPIKVAIIDDGLDASQDSFDTRLIAGGKSFCPHPNSTDLMNAYFVPSGKHGTRMATLISLICPHVRLFIARLDLSTINSTQFDHQN</sequence>
<dbReference type="AlphaFoldDB" id="A0A6A5U013"/>
<protein>
    <recommendedName>
        <fullName evidence="3">Peptidase S8/S53 domain-containing protein</fullName>
    </recommendedName>
</protein>
<dbReference type="SUPFAM" id="SSF52743">
    <property type="entry name" value="Subtilisin-like"/>
    <property type="match status" value="1"/>
</dbReference>
<dbReference type="GO" id="GO:0004252">
    <property type="term" value="F:serine-type endopeptidase activity"/>
    <property type="evidence" value="ECO:0007669"/>
    <property type="project" value="InterPro"/>
</dbReference>
<organism evidence="1 2">
    <name type="scientific">Byssothecium circinans</name>
    <dbReference type="NCBI Taxonomy" id="147558"/>
    <lineage>
        <taxon>Eukaryota</taxon>
        <taxon>Fungi</taxon>
        <taxon>Dikarya</taxon>
        <taxon>Ascomycota</taxon>
        <taxon>Pezizomycotina</taxon>
        <taxon>Dothideomycetes</taxon>
        <taxon>Pleosporomycetidae</taxon>
        <taxon>Pleosporales</taxon>
        <taxon>Massarineae</taxon>
        <taxon>Massarinaceae</taxon>
        <taxon>Byssothecium</taxon>
    </lineage>
</organism>
<dbReference type="InterPro" id="IPR036852">
    <property type="entry name" value="Peptidase_S8/S53_dom_sf"/>
</dbReference>
<evidence type="ECO:0008006" key="3">
    <source>
        <dbReference type="Google" id="ProtNLM"/>
    </source>
</evidence>
<evidence type="ECO:0000313" key="2">
    <source>
        <dbReference type="Proteomes" id="UP000800035"/>
    </source>
</evidence>
<gene>
    <name evidence="1" type="ORF">CC80DRAFT_534433</name>
</gene>
<evidence type="ECO:0000313" key="1">
    <source>
        <dbReference type="EMBL" id="KAF1957934.1"/>
    </source>
</evidence>
<reference evidence="1" key="1">
    <citation type="journal article" date="2020" name="Stud. Mycol.">
        <title>101 Dothideomycetes genomes: a test case for predicting lifestyles and emergence of pathogens.</title>
        <authorList>
            <person name="Haridas S."/>
            <person name="Albert R."/>
            <person name="Binder M."/>
            <person name="Bloem J."/>
            <person name="Labutti K."/>
            <person name="Salamov A."/>
            <person name="Andreopoulos B."/>
            <person name="Baker S."/>
            <person name="Barry K."/>
            <person name="Bills G."/>
            <person name="Bluhm B."/>
            <person name="Cannon C."/>
            <person name="Castanera R."/>
            <person name="Culley D."/>
            <person name="Daum C."/>
            <person name="Ezra D."/>
            <person name="Gonzalez J."/>
            <person name="Henrissat B."/>
            <person name="Kuo A."/>
            <person name="Liang C."/>
            <person name="Lipzen A."/>
            <person name="Lutzoni F."/>
            <person name="Magnuson J."/>
            <person name="Mondo S."/>
            <person name="Nolan M."/>
            <person name="Ohm R."/>
            <person name="Pangilinan J."/>
            <person name="Park H.-J."/>
            <person name="Ramirez L."/>
            <person name="Alfaro M."/>
            <person name="Sun H."/>
            <person name="Tritt A."/>
            <person name="Yoshinaga Y."/>
            <person name="Zwiers L.-H."/>
            <person name="Turgeon B."/>
            <person name="Goodwin S."/>
            <person name="Spatafora J."/>
            <person name="Crous P."/>
            <person name="Grigoriev I."/>
        </authorList>
    </citation>
    <scope>NUCLEOTIDE SEQUENCE</scope>
    <source>
        <strain evidence="1">CBS 675.92</strain>
    </source>
</reference>
<dbReference type="GO" id="GO:0006508">
    <property type="term" value="P:proteolysis"/>
    <property type="evidence" value="ECO:0007669"/>
    <property type="project" value="InterPro"/>
</dbReference>
<dbReference type="Proteomes" id="UP000800035">
    <property type="component" value="Unassembled WGS sequence"/>
</dbReference>
<dbReference type="OrthoDB" id="206201at2759"/>
<keyword evidence="2" id="KW-1185">Reference proteome</keyword>
<accession>A0A6A5U013</accession>
<dbReference type="Gene3D" id="3.40.50.200">
    <property type="entry name" value="Peptidase S8/S53 domain"/>
    <property type="match status" value="1"/>
</dbReference>
<dbReference type="EMBL" id="ML976988">
    <property type="protein sequence ID" value="KAF1957934.1"/>
    <property type="molecule type" value="Genomic_DNA"/>
</dbReference>
<name>A0A6A5U013_9PLEO</name>